<evidence type="ECO:0000259" key="9">
    <source>
        <dbReference type="Pfam" id="PF12704"/>
    </source>
</evidence>
<dbReference type="GO" id="GO:0022857">
    <property type="term" value="F:transmembrane transporter activity"/>
    <property type="evidence" value="ECO:0007669"/>
    <property type="project" value="TreeGrafter"/>
</dbReference>
<evidence type="ECO:0000313" key="10">
    <source>
        <dbReference type="EMBL" id="RAZ75669.1"/>
    </source>
</evidence>
<keyword evidence="4 7" id="KW-1133">Transmembrane helix</keyword>
<dbReference type="Pfam" id="PF12704">
    <property type="entry name" value="MacB_PCD"/>
    <property type="match status" value="1"/>
</dbReference>
<organism evidence="10 11">
    <name type="scientific">Planococcus halotolerans</name>
    <dbReference type="NCBI Taxonomy" id="2233542"/>
    <lineage>
        <taxon>Bacteria</taxon>
        <taxon>Bacillati</taxon>
        <taxon>Bacillota</taxon>
        <taxon>Bacilli</taxon>
        <taxon>Bacillales</taxon>
        <taxon>Caryophanaceae</taxon>
        <taxon>Planococcus</taxon>
    </lineage>
</organism>
<dbReference type="EMBL" id="QLZR01000005">
    <property type="protein sequence ID" value="RAZ75669.1"/>
    <property type="molecule type" value="Genomic_DNA"/>
</dbReference>
<evidence type="ECO:0000256" key="2">
    <source>
        <dbReference type="ARBA" id="ARBA00022475"/>
    </source>
</evidence>
<comment type="subcellular location">
    <subcellularLocation>
        <location evidence="1">Cell membrane</location>
        <topology evidence="1">Multi-pass membrane protein</topology>
    </subcellularLocation>
</comment>
<comment type="similarity">
    <text evidence="6">Belongs to the ABC-4 integral membrane protein family.</text>
</comment>
<keyword evidence="5 7" id="KW-0472">Membrane</keyword>
<name>A0A365KRP5_9BACL</name>
<dbReference type="AlphaFoldDB" id="A0A365KRP5"/>
<evidence type="ECO:0000313" key="11">
    <source>
        <dbReference type="Proteomes" id="UP000251002"/>
    </source>
</evidence>
<evidence type="ECO:0000256" key="7">
    <source>
        <dbReference type="SAM" id="Phobius"/>
    </source>
</evidence>
<accession>A0A365KRP5</accession>
<dbReference type="InterPro" id="IPR050250">
    <property type="entry name" value="Macrolide_Exporter_MacB"/>
</dbReference>
<evidence type="ECO:0000259" key="8">
    <source>
        <dbReference type="Pfam" id="PF02687"/>
    </source>
</evidence>
<feature type="transmembrane region" description="Helical" evidence="7">
    <location>
        <begin position="21"/>
        <end position="45"/>
    </location>
</feature>
<feature type="domain" description="MacB-like periplasmic core" evidence="9">
    <location>
        <begin position="22"/>
        <end position="257"/>
    </location>
</feature>
<dbReference type="PROSITE" id="PS51257">
    <property type="entry name" value="PROKAR_LIPOPROTEIN"/>
    <property type="match status" value="1"/>
</dbReference>
<evidence type="ECO:0000256" key="5">
    <source>
        <dbReference type="ARBA" id="ARBA00023136"/>
    </source>
</evidence>
<keyword evidence="11" id="KW-1185">Reference proteome</keyword>
<keyword evidence="3 7" id="KW-0812">Transmembrane</keyword>
<sequence length="432" mass="46773">MQFKDQIDFIRQHMKRNKLRVATTILAATMGCAFLIVLASVGFGLHQTITDDVLDNNMVTQIEVAGKSDGEAEIPPADIPDAELQQIKEMAHVIAVVERNKPEAETEIVIGNRSTYSQVVLSSMEEEQKAGFALSEGKMPSKAEEVVVGYHMAERLLTEAEMEKEANGEEVAGFAGSLIGQTVELELTPFTAEGEEAVEPSTWEFVVTGVAKEPAKDWMTDAGIYADSSWGPIFNEELGLEKGYENILVYADELQNVGGITNALKEDGYYVYSVTEELGTMNVFFNGLKAGLIFVGTIAVLIASIGIFNTMTMAVTERTREIGVMKAIGAQPKLIRKLFLMESAAIGLIGTALAVAISYGISILANWLVPIIILSSLGEEDASGMSIVISTIPWQLVVIASAISIGVAMVSGWRPARKATQIDIIQALRQEM</sequence>
<proteinExistence type="inferred from homology"/>
<evidence type="ECO:0000256" key="4">
    <source>
        <dbReference type="ARBA" id="ARBA00022989"/>
    </source>
</evidence>
<dbReference type="InterPro" id="IPR025857">
    <property type="entry name" value="MacB_PCD"/>
</dbReference>
<comment type="caution">
    <text evidence="10">The sequence shown here is derived from an EMBL/GenBank/DDBJ whole genome shotgun (WGS) entry which is preliminary data.</text>
</comment>
<gene>
    <name evidence="10" type="ORF">DP120_12760</name>
</gene>
<dbReference type="PANTHER" id="PTHR30572:SF4">
    <property type="entry name" value="ABC TRANSPORTER PERMEASE YTRF"/>
    <property type="match status" value="1"/>
</dbReference>
<dbReference type="Pfam" id="PF02687">
    <property type="entry name" value="FtsX"/>
    <property type="match status" value="1"/>
</dbReference>
<evidence type="ECO:0000256" key="1">
    <source>
        <dbReference type="ARBA" id="ARBA00004651"/>
    </source>
</evidence>
<protein>
    <submittedName>
        <fullName evidence="10">ABC transporter permease</fullName>
    </submittedName>
</protein>
<feature type="transmembrane region" description="Helical" evidence="7">
    <location>
        <begin position="392"/>
        <end position="413"/>
    </location>
</feature>
<dbReference type="InterPro" id="IPR003838">
    <property type="entry name" value="ABC3_permease_C"/>
</dbReference>
<feature type="transmembrane region" description="Helical" evidence="7">
    <location>
        <begin position="345"/>
        <end position="372"/>
    </location>
</feature>
<dbReference type="RefSeq" id="WP_112224064.1">
    <property type="nucleotide sequence ID" value="NZ_CP047673.1"/>
</dbReference>
<evidence type="ECO:0000256" key="6">
    <source>
        <dbReference type="ARBA" id="ARBA00038076"/>
    </source>
</evidence>
<reference evidence="10 11" key="1">
    <citation type="submission" date="2018-06" db="EMBL/GenBank/DDBJ databases">
        <title>The draft genome sequences of strains SCU63 and S1.</title>
        <authorList>
            <person name="Gan L."/>
        </authorList>
    </citation>
    <scope>NUCLEOTIDE SEQUENCE [LARGE SCALE GENOMIC DNA]</scope>
    <source>
        <strain evidence="10 11">SCU63</strain>
    </source>
</reference>
<dbReference type="Proteomes" id="UP000251002">
    <property type="component" value="Unassembled WGS sequence"/>
</dbReference>
<dbReference type="GO" id="GO:0005886">
    <property type="term" value="C:plasma membrane"/>
    <property type="evidence" value="ECO:0007669"/>
    <property type="project" value="UniProtKB-SubCell"/>
</dbReference>
<feature type="domain" description="ABC3 transporter permease C-terminal" evidence="8">
    <location>
        <begin position="293"/>
        <end position="423"/>
    </location>
</feature>
<keyword evidence="2" id="KW-1003">Cell membrane</keyword>
<evidence type="ECO:0000256" key="3">
    <source>
        <dbReference type="ARBA" id="ARBA00022692"/>
    </source>
</evidence>
<feature type="transmembrane region" description="Helical" evidence="7">
    <location>
        <begin position="291"/>
        <end position="316"/>
    </location>
</feature>
<dbReference type="PANTHER" id="PTHR30572">
    <property type="entry name" value="MEMBRANE COMPONENT OF TRANSPORTER-RELATED"/>
    <property type="match status" value="1"/>
</dbReference>